<dbReference type="GO" id="GO:0006309">
    <property type="term" value="P:apoptotic DNA fragmentation"/>
    <property type="evidence" value="ECO:0007669"/>
    <property type="project" value="TreeGrafter"/>
</dbReference>
<keyword evidence="3" id="KW-0255">Endonuclease</keyword>
<feature type="chain" id="PRO_5013089050" evidence="6">
    <location>
        <begin position="20"/>
        <end position="395"/>
    </location>
</feature>
<feature type="binding site" evidence="5">
    <location>
        <position position="257"/>
    </location>
    <ligand>
        <name>Mg(2+)</name>
        <dbReference type="ChEBI" id="CHEBI:18420"/>
        <note>catalytic</note>
    </ligand>
</feature>
<keyword evidence="5" id="KW-0479">Metal-binding</keyword>
<feature type="signal peptide" evidence="6">
    <location>
        <begin position="1"/>
        <end position="19"/>
    </location>
</feature>
<evidence type="ECO:0000256" key="3">
    <source>
        <dbReference type="ARBA" id="ARBA00022759"/>
    </source>
</evidence>
<feature type="domain" description="DNA/RNA non-specific endonuclease/pyrophosphatase/phosphodiesterase" evidence="7">
    <location>
        <begin position="140"/>
        <end position="375"/>
    </location>
</feature>
<dbReference type="SMART" id="SM00892">
    <property type="entry name" value="Endonuclease_NS"/>
    <property type="match status" value="1"/>
</dbReference>
<dbReference type="AlphaFoldDB" id="A0A1Q3FRI7"/>
<dbReference type="InterPro" id="IPR044925">
    <property type="entry name" value="His-Me_finger_sf"/>
</dbReference>
<evidence type="ECO:0000313" key="8">
    <source>
        <dbReference type="EMBL" id="JAV30220.1"/>
    </source>
</evidence>
<dbReference type="SUPFAM" id="SSF54060">
    <property type="entry name" value="His-Me finger endonucleases"/>
    <property type="match status" value="1"/>
</dbReference>
<evidence type="ECO:0000256" key="6">
    <source>
        <dbReference type="SAM" id="SignalP"/>
    </source>
</evidence>
<evidence type="ECO:0000256" key="5">
    <source>
        <dbReference type="PIRSR" id="PIRSR640255-2"/>
    </source>
</evidence>
<dbReference type="Pfam" id="PF01223">
    <property type="entry name" value="Endonuclease_NS"/>
    <property type="match status" value="1"/>
</dbReference>
<keyword evidence="6" id="KW-0732">Signal</keyword>
<comment type="similarity">
    <text evidence="1">Belongs to the DNA/RNA non-specific endonuclease family.</text>
</comment>
<evidence type="ECO:0000259" key="7">
    <source>
        <dbReference type="SMART" id="SM00892"/>
    </source>
</evidence>
<dbReference type="GO" id="GO:0004521">
    <property type="term" value="F:RNA endonuclease activity"/>
    <property type="evidence" value="ECO:0007669"/>
    <property type="project" value="TreeGrafter"/>
</dbReference>
<dbReference type="InterPro" id="IPR040255">
    <property type="entry name" value="Non-specific_endonuclease"/>
</dbReference>
<evidence type="ECO:0000256" key="2">
    <source>
        <dbReference type="ARBA" id="ARBA00022722"/>
    </source>
</evidence>
<dbReference type="InterPro" id="IPR044929">
    <property type="entry name" value="DNA/RNA_non-sp_Endonuclease_sf"/>
</dbReference>
<dbReference type="PANTHER" id="PTHR13966:SF17">
    <property type="entry name" value="ENDONUCLEASE-RELATED"/>
    <property type="match status" value="1"/>
</dbReference>
<dbReference type="GO" id="GO:0046872">
    <property type="term" value="F:metal ion binding"/>
    <property type="evidence" value="ECO:0007669"/>
    <property type="project" value="UniProtKB-KW"/>
</dbReference>
<proteinExistence type="inferred from homology"/>
<sequence>MLGIKVLLSMTAVISLASGDCRIFLRSNSSHEKTPLFLSQDKSLYVLNKPRGSNFRWNNGENLIVGCANAKNKIASSNTNLANVTCLNGEQFRLNGKKVTYGSLNCSSSISASIKAQNRPCAGGTGKLFDIGFEVLGVPFIKYFQSCYNDAKSSVLYTEHELLGGSIDVAQIDNDRPAFKVGDLKSKVRFSSVYTQSSQRNRLATLLGSEEVAQRYISSGSFFAKGHLTPDGDAVLDTWADATYFYINTAPEWQVINVGNWLRVENAARKVAARLNDTVRVFTGVYDVLQLPDATGRPVPISLAENSQLEAPKWFWKIVHHSGSDSAIALVTLNNPFASEGEHLCQDVCDRFGWGHKEFRELPRGFTYCCSVQDLRKAIKFIPTKADAANILRFN</sequence>
<protein>
    <submittedName>
        <fullName evidence="8">Putative deoxyribonuclease i</fullName>
    </submittedName>
</protein>
<name>A0A1Q3FRI7_CULTA</name>
<dbReference type="EMBL" id="GFDL01004825">
    <property type="protein sequence ID" value="JAV30220.1"/>
    <property type="molecule type" value="Transcribed_RNA"/>
</dbReference>
<organism evidence="8">
    <name type="scientific">Culex tarsalis</name>
    <name type="common">Encephalitis mosquito</name>
    <dbReference type="NCBI Taxonomy" id="7177"/>
    <lineage>
        <taxon>Eukaryota</taxon>
        <taxon>Metazoa</taxon>
        <taxon>Ecdysozoa</taxon>
        <taxon>Arthropoda</taxon>
        <taxon>Hexapoda</taxon>
        <taxon>Insecta</taxon>
        <taxon>Pterygota</taxon>
        <taxon>Neoptera</taxon>
        <taxon>Endopterygota</taxon>
        <taxon>Diptera</taxon>
        <taxon>Nematocera</taxon>
        <taxon>Culicoidea</taxon>
        <taxon>Culicidae</taxon>
        <taxon>Culicinae</taxon>
        <taxon>Culicini</taxon>
        <taxon>Culex</taxon>
        <taxon>Culex</taxon>
    </lineage>
</organism>
<dbReference type="GO" id="GO:0000014">
    <property type="term" value="F:single-stranded DNA endodeoxyribonuclease activity"/>
    <property type="evidence" value="ECO:0007669"/>
    <property type="project" value="TreeGrafter"/>
</dbReference>
<keyword evidence="2" id="KW-0540">Nuclease</keyword>
<evidence type="ECO:0000256" key="1">
    <source>
        <dbReference type="ARBA" id="ARBA00010052"/>
    </source>
</evidence>
<keyword evidence="3" id="KW-0378">Hydrolase</keyword>
<dbReference type="InterPro" id="IPR001604">
    <property type="entry name" value="Endo_G_ENPP1-like_dom"/>
</dbReference>
<reference evidence="8" key="1">
    <citation type="submission" date="2017-01" db="EMBL/GenBank/DDBJ databases">
        <title>A deep insight into the sialotranscriptome of adult male and female Cluex tarsalis mosquitoes.</title>
        <authorList>
            <person name="Ribeiro J.M."/>
            <person name="Moreira F."/>
            <person name="Bernard K.A."/>
            <person name="Calvo E."/>
        </authorList>
    </citation>
    <scope>NUCLEOTIDE SEQUENCE</scope>
    <source>
        <strain evidence="8">Kern County</strain>
        <tissue evidence="8">Salivary glands</tissue>
    </source>
</reference>
<dbReference type="GO" id="GO:0005634">
    <property type="term" value="C:nucleus"/>
    <property type="evidence" value="ECO:0007669"/>
    <property type="project" value="TreeGrafter"/>
</dbReference>
<dbReference type="GO" id="GO:0003676">
    <property type="term" value="F:nucleic acid binding"/>
    <property type="evidence" value="ECO:0007669"/>
    <property type="project" value="InterPro"/>
</dbReference>
<dbReference type="FunFam" id="3.40.570.10:FF:000007">
    <property type="entry name" value="Alkaline nuclease"/>
    <property type="match status" value="1"/>
</dbReference>
<dbReference type="PANTHER" id="PTHR13966">
    <property type="entry name" value="ENDONUCLEASE RELATED"/>
    <property type="match status" value="1"/>
</dbReference>
<feature type="active site" description="Proton acceptor" evidence="4">
    <location>
        <position position="227"/>
    </location>
</feature>
<accession>A0A1Q3FRI7</accession>
<evidence type="ECO:0000256" key="4">
    <source>
        <dbReference type="PIRSR" id="PIRSR640255-1"/>
    </source>
</evidence>
<dbReference type="GO" id="GO:0005743">
    <property type="term" value="C:mitochondrial inner membrane"/>
    <property type="evidence" value="ECO:0007669"/>
    <property type="project" value="TreeGrafter"/>
</dbReference>
<dbReference type="Gene3D" id="3.40.570.10">
    <property type="entry name" value="Extracellular Endonuclease, subunit A"/>
    <property type="match status" value="1"/>
</dbReference>